<proteinExistence type="predicted"/>
<evidence type="ECO:0000256" key="1">
    <source>
        <dbReference type="SAM" id="MobiDB-lite"/>
    </source>
</evidence>
<evidence type="ECO:0000313" key="3">
    <source>
        <dbReference type="Proteomes" id="UP000305067"/>
    </source>
</evidence>
<feature type="compositionally biased region" description="Polar residues" evidence="1">
    <location>
        <begin position="49"/>
        <end position="66"/>
    </location>
</feature>
<name>A0A5C3QLV7_9AGAR</name>
<dbReference type="EMBL" id="ML178821">
    <property type="protein sequence ID" value="TFL02752.1"/>
    <property type="molecule type" value="Genomic_DNA"/>
</dbReference>
<gene>
    <name evidence="2" type="ORF">BDV98DRAFT_403160</name>
</gene>
<keyword evidence="3" id="KW-1185">Reference proteome</keyword>
<protein>
    <submittedName>
        <fullName evidence="2">Uncharacterized protein</fullName>
    </submittedName>
</protein>
<sequence length="207" mass="22065">MLTYGSGKGRDDASEHSLSGSESYEDSEEDDGSDFVPRTLPRRNRPARLQSTPASRRSFPAKTTSPAPLPPTEIGDVHKMFNAMKAPANPDEKHLQGDVAAKQIEIDRLAGQMKLDYPSETSERPSPAVPALNGNGVAPALHVASADRPSSPLALVHGLQPAAWKPASSPVASKSHCPADGSIAVNDFELNANGYVVEQEQNRMDTS</sequence>
<feature type="region of interest" description="Disordered" evidence="1">
    <location>
        <begin position="1"/>
        <end position="75"/>
    </location>
</feature>
<dbReference type="Proteomes" id="UP000305067">
    <property type="component" value="Unassembled WGS sequence"/>
</dbReference>
<accession>A0A5C3QLV7</accession>
<evidence type="ECO:0000313" key="2">
    <source>
        <dbReference type="EMBL" id="TFL02752.1"/>
    </source>
</evidence>
<reference evidence="2 3" key="1">
    <citation type="journal article" date="2019" name="Nat. Ecol. Evol.">
        <title>Megaphylogeny resolves global patterns of mushroom evolution.</title>
        <authorList>
            <person name="Varga T."/>
            <person name="Krizsan K."/>
            <person name="Foldi C."/>
            <person name="Dima B."/>
            <person name="Sanchez-Garcia M."/>
            <person name="Sanchez-Ramirez S."/>
            <person name="Szollosi G.J."/>
            <person name="Szarkandi J.G."/>
            <person name="Papp V."/>
            <person name="Albert L."/>
            <person name="Andreopoulos W."/>
            <person name="Angelini C."/>
            <person name="Antonin V."/>
            <person name="Barry K.W."/>
            <person name="Bougher N.L."/>
            <person name="Buchanan P."/>
            <person name="Buyck B."/>
            <person name="Bense V."/>
            <person name="Catcheside P."/>
            <person name="Chovatia M."/>
            <person name="Cooper J."/>
            <person name="Damon W."/>
            <person name="Desjardin D."/>
            <person name="Finy P."/>
            <person name="Geml J."/>
            <person name="Haridas S."/>
            <person name="Hughes K."/>
            <person name="Justo A."/>
            <person name="Karasinski D."/>
            <person name="Kautmanova I."/>
            <person name="Kiss B."/>
            <person name="Kocsube S."/>
            <person name="Kotiranta H."/>
            <person name="LaButti K.M."/>
            <person name="Lechner B.E."/>
            <person name="Liimatainen K."/>
            <person name="Lipzen A."/>
            <person name="Lukacs Z."/>
            <person name="Mihaltcheva S."/>
            <person name="Morgado L.N."/>
            <person name="Niskanen T."/>
            <person name="Noordeloos M.E."/>
            <person name="Ohm R.A."/>
            <person name="Ortiz-Santana B."/>
            <person name="Ovrebo C."/>
            <person name="Racz N."/>
            <person name="Riley R."/>
            <person name="Savchenko A."/>
            <person name="Shiryaev A."/>
            <person name="Soop K."/>
            <person name="Spirin V."/>
            <person name="Szebenyi C."/>
            <person name="Tomsovsky M."/>
            <person name="Tulloss R.E."/>
            <person name="Uehling J."/>
            <person name="Grigoriev I.V."/>
            <person name="Vagvolgyi C."/>
            <person name="Papp T."/>
            <person name="Martin F.M."/>
            <person name="Miettinen O."/>
            <person name="Hibbett D.S."/>
            <person name="Nagy L.G."/>
        </authorList>
    </citation>
    <scope>NUCLEOTIDE SEQUENCE [LARGE SCALE GENOMIC DNA]</scope>
    <source>
        <strain evidence="2 3">CBS 309.79</strain>
    </source>
</reference>
<dbReference type="AlphaFoldDB" id="A0A5C3QLV7"/>
<feature type="compositionally biased region" description="Acidic residues" evidence="1">
    <location>
        <begin position="23"/>
        <end position="33"/>
    </location>
</feature>
<organism evidence="2 3">
    <name type="scientific">Pterulicium gracile</name>
    <dbReference type="NCBI Taxonomy" id="1884261"/>
    <lineage>
        <taxon>Eukaryota</taxon>
        <taxon>Fungi</taxon>
        <taxon>Dikarya</taxon>
        <taxon>Basidiomycota</taxon>
        <taxon>Agaricomycotina</taxon>
        <taxon>Agaricomycetes</taxon>
        <taxon>Agaricomycetidae</taxon>
        <taxon>Agaricales</taxon>
        <taxon>Pleurotineae</taxon>
        <taxon>Pterulaceae</taxon>
        <taxon>Pterulicium</taxon>
    </lineage>
</organism>